<dbReference type="EMBL" id="JALNTZ010000188">
    <property type="protein sequence ID" value="KAJ3636359.1"/>
    <property type="molecule type" value="Genomic_DNA"/>
</dbReference>
<dbReference type="AlphaFoldDB" id="A0AA38M116"/>
<evidence type="ECO:0000256" key="1">
    <source>
        <dbReference type="SAM" id="MobiDB-lite"/>
    </source>
</evidence>
<keyword evidence="3" id="KW-1185">Reference proteome</keyword>
<gene>
    <name evidence="2" type="ORF">Zmor_004479</name>
</gene>
<sequence>MQQGATMSFTLDYNGVGDSTSNADQQTTEIDSSKLDNFNPYQTKLSNQQDKLEQGALDKIDTSRTSGVVLGKDQLNMSDEDLMNYDGTGMLANIDNNKVHHYYKVE</sequence>
<name>A0AA38M116_9CUCU</name>
<protein>
    <submittedName>
        <fullName evidence="2">Uncharacterized protein</fullName>
    </submittedName>
</protein>
<evidence type="ECO:0000313" key="2">
    <source>
        <dbReference type="EMBL" id="KAJ3636359.1"/>
    </source>
</evidence>
<proteinExistence type="predicted"/>
<reference evidence="2" key="1">
    <citation type="journal article" date="2023" name="G3 (Bethesda)">
        <title>Whole genome assemblies of Zophobas morio and Tenebrio molitor.</title>
        <authorList>
            <person name="Kaur S."/>
            <person name="Stinson S.A."/>
            <person name="diCenzo G.C."/>
        </authorList>
    </citation>
    <scope>NUCLEOTIDE SEQUENCE</scope>
    <source>
        <strain evidence="2">QUZm001</strain>
    </source>
</reference>
<comment type="caution">
    <text evidence="2">The sequence shown here is derived from an EMBL/GenBank/DDBJ whole genome shotgun (WGS) entry which is preliminary data.</text>
</comment>
<feature type="region of interest" description="Disordered" evidence="1">
    <location>
        <begin position="1"/>
        <end position="41"/>
    </location>
</feature>
<organism evidence="2 3">
    <name type="scientific">Zophobas morio</name>
    <dbReference type="NCBI Taxonomy" id="2755281"/>
    <lineage>
        <taxon>Eukaryota</taxon>
        <taxon>Metazoa</taxon>
        <taxon>Ecdysozoa</taxon>
        <taxon>Arthropoda</taxon>
        <taxon>Hexapoda</taxon>
        <taxon>Insecta</taxon>
        <taxon>Pterygota</taxon>
        <taxon>Neoptera</taxon>
        <taxon>Endopterygota</taxon>
        <taxon>Coleoptera</taxon>
        <taxon>Polyphaga</taxon>
        <taxon>Cucujiformia</taxon>
        <taxon>Tenebrionidae</taxon>
        <taxon>Zophobas</taxon>
    </lineage>
</organism>
<accession>A0AA38M116</accession>
<dbReference type="Proteomes" id="UP001168821">
    <property type="component" value="Unassembled WGS sequence"/>
</dbReference>
<evidence type="ECO:0000313" key="3">
    <source>
        <dbReference type="Proteomes" id="UP001168821"/>
    </source>
</evidence>